<gene>
    <name evidence="2" type="ORF">CJD38_00300</name>
</gene>
<sequence>MIDQVARMRRTWIAGLTVMAGLLFTGSAFAGGLTVSPIMVELSAKESAQGLWLSNNGSEPMRAQLRAYAWSQGEGSDALQPTQELVLSPPMLTLGPGQQQLVRVIRTGANASSEKSYRILIDELPDPSKPQKNGLNFVMQFSVPVFALALDQPKGAVVAAPLDWQIIKEGDKFVLTAINAGTQRVQVADFELLDAQGKILQQQPGLFGYVLAGATRRWSLSLTAANAAAATAIQGRINGEPVRQNLRVETGTR</sequence>
<dbReference type="GO" id="GO:0071555">
    <property type="term" value="P:cell wall organization"/>
    <property type="evidence" value="ECO:0007669"/>
    <property type="project" value="InterPro"/>
</dbReference>
<dbReference type="InterPro" id="IPR016147">
    <property type="entry name" value="Pili_assmbl_chaperone_N"/>
</dbReference>
<dbReference type="Proteomes" id="UP000244248">
    <property type="component" value="Unassembled WGS sequence"/>
</dbReference>
<evidence type="ECO:0000313" key="2">
    <source>
        <dbReference type="EMBL" id="PTU32604.1"/>
    </source>
</evidence>
<dbReference type="PANTHER" id="PTHR30251">
    <property type="entry name" value="PILUS ASSEMBLY CHAPERONE"/>
    <property type="match status" value="1"/>
</dbReference>
<keyword evidence="3" id="KW-1185">Reference proteome</keyword>
<dbReference type="InterPro" id="IPR013783">
    <property type="entry name" value="Ig-like_fold"/>
</dbReference>
<protein>
    <submittedName>
        <fullName evidence="2">Molecular chaperone</fullName>
    </submittedName>
</protein>
<evidence type="ECO:0000313" key="3">
    <source>
        <dbReference type="Proteomes" id="UP000244248"/>
    </source>
</evidence>
<dbReference type="OrthoDB" id="511700at2"/>
<dbReference type="Gene3D" id="2.60.40.10">
    <property type="entry name" value="Immunoglobulins"/>
    <property type="match status" value="1"/>
</dbReference>
<dbReference type="RefSeq" id="WP_107938313.1">
    <property type="nucleotide sequence ID" value="NZ_QANS01000001.1"/>
</dbReference>
<dbReference type="PANTHER" id="PTHR30251:SF4">
    <property type="entry name" value="SLR1668 PROTEIN"/>
    <property type="match status" value="1"/>
</dbReference>
<comment type="caution">
    <text evidence="2">The sequence shown here is derived from an EMBL/GenBank/DDBJ whole genome shotgun (WGS) entry which is preliminary data.</text>
</comment>
<proteinExistence type="predicted"/>
<organism evidence="2 3">
    <name type="scientific">Stenotrophobium rhamnosiphilum</name>
    <dbReference type="NCBI Taxonomy" id="2029166"/>
    <lineage>
        <taxon>Bacteria</taxon>
        <taxon>Pseudomonadati</taxon>
        <taxon>Pseudomonadota</taxon>
        <taxon>Gammaproteobacteria</taxon>
        <taxon>Nevskiales</taxon>
        <taxon>Nevskiaceae</taxon>
        <taxon>Stenotrophobium</taxon>
    </lineage>
</organism>
<evidence type="ECO:0000259" key="1">
    <source>
        <dbReference type="Pfam" id="PF00345"/>
    </source>
</evidence>
<name>A0A2T5MJ62_9GAMM</name>
<dbReference type="EMBL" id="QANS01000001">
    <property type="protein sequence ID" value="PTU32604.1"/>
    <property type="molecule type" value="Genomic_DNA"/>
</dbReference>
<accession>A0A2T5MJ62</accession>
<dbReference type="SUPFAM" id="SSF49354">
    <property type="entry name" value="PapD-like"/>
    <property type="match status" value="1"/>
</dbReference>
<reference evidence="2 3" key="1">
    <citation type="submission" date="2018-04" db="EMBL/GenBank/DDBJ databases">
        <title>Novel species isolated from glacier.</title>
        <authorList>
            <person name="Liu Q."/>
            <person name="Xin Y.-H."/>
        </authorList>
    </citation>
    <scope>NUCLEOTIDE SEQUENCE [LARGE SCALE GENOMIC DNA]</scope>
    <source>
        <strain evidence="2 3">GT1R17</strain>
    </source>
</reference>
<dbReference type="AlphaFoldDB" id="A0A2T5MJ62"/>
<dbReference type="Pfam" id="PF00345">
    <property type="entry name" value="PapD_N"/>
    <property type="match status" value="1"/>
</dbReference>
<dbReference type="InterPro" id="IPR008962">
    <property type="entry name" value="PapD-like_sf"/>
</dbReference>
<dbReference type="GO" id="GO:0030288">
    <property type="term" value="C:outer membrane-bounded periplasmic space"/>
    <property type="evidence" value="ECO:0007669"/>
    <property type="project" value="InterPro"/>
</dbReference>
<feature type="domain" description="Pili assembly chaperone N-terminal" evidence="1">
    <location>
        <begin position="32"/>
        <end position="146"/>
    </location>
</feature>
<dbReference type="InterPro" id="IPR050643">
    <property type="entry name" value="Periplasmic_pilus_chap"/>
</dbReference>